<keyword evidence="7" id="KW-0067">ATP-binding</keyword>
<evidence type="ECO:0000256" key="8">
    <source>
        <dbReference type="ARBA" id="ARBA00023012"/>
    </source>
</evidence>
<protein>
    <recommendedName>
        <fullName evidence="2">histidine kinase</fullName>
        <ecNumber evidence="2">2.7.13.3</ecNumber>
    </recommendedName>
</protein>
<name>A0A5P2HEA0_9BURK</name>
<accession>A0A5P2HEA0</accession>
<dbReference type="GO" id="GO:0004673">
    <property type="term" value="F:protein histidine kinase activity"/>
    <property type="evidence" value="ECO:0007669"/>
    <property type="project" value="UniProtKB-EC"/>
</dbReference>
<organism evidence="10 11">
    <name type="scientific">Cupriavidus pauculus</name>
    <dbReference type="NCBI Taxonomy" id="82633"/>
    <lineage>
        <taxon>Bacteria</taxon>
        <taxon>Pseudomonadati</taxon>
        <taxon>Pseudomonadota</taxon>
        <taxon>Betaproteobacteria</taxon>
        <taxon>Burkholderiales</taxon>
        <taxon>Burkholderiaceae</taxon>
        <taxon>Cupriavidus</taxon>
    </lineage>
</organism>
<evidence type="ECO:0000256" key="1">
    <source>
        <dbReference type="ARBA" id="ARBA00000085"/>
    </source>
</evidence>
<keyword evidence="4" id="KW-0808">Transferase</keyword>
<evidence type="ECO:0000313" key="11">
    <source>
        <dbReference type="Proteomes" id="UP000322822"/>
    </source>
</evidence>
<sequence length="254" mass="27958">MTSPMTTPTRPLLTPEERAALRGARVSMLGELCATVVHDVLQPISASVMRGHAALRWLRLSQPDVPEAIAAIERLIVDADRAMEVVTRFRAMASDKPGAPETLVLNALTRECLAWLDHEFDRHRIAVETTLPRDDLRLLGERVPLQQVLVNVLMNAIQAMAMARPADDSRWLRVTLARVGREAEIAVQDNGPGLDDAVMARMFDAFYTTRPDGMGMGLAICRTIAHAHGGNIRAERPREGGARIVIRLPLLGMP</sequence>
<dbReference type="Proteomes" id="UP000322822">
    <property type="component" value="Chromosome 2"/>
</dbReference>
<dbReference type="GO" id="GO:0005524">
    <property type="term" value="F:ATP binding"/>
    <property type="evidence" value="ECO:0007669"/>
    <property type="project" value="UniProtKB-KW"/>
</dbReference>
<evidence type="ECO:0000313" key="10">
    <source>
        <dbReference type="EMBL" id="QET05934.1"/>
    </source>
</evidence>
<dbReference type="SMART" id="SM00387">
    <property type="entry name" value="HATPase_c"/>
    <property type="match status" value="1"/>
</dbReference>
<evidence type="ECO:0000259" key="9">
    <source>
        <dbReference type="PROSITE" id="PS50109"/>
    </source>
</evidence>
<dbReference type="PROSITE" id="PS50109">
    <property type="entry name" value="HIS_KIN"/>
    <property type="match status" value="1"/>
</dbReference>
<evidence type="ECO:0000256" key="4">
    <source>
        <dbReference type="ARBA" id="ARBA00022679"/>
    </source>
</evidence>
<evidence type="ECO:0000256" key="2">
    <source>
        <dbReference type="ARBA" id="ARBA00012438"/>
    </source>
</evidence>
<evidence type="ECO:0000256" key="7">
    <source>
        <dbReference type="ARBA" id="ARBA00022840"/>
    </source>
</evidence>
<gene>
    <name evidence="10" type="ORF">FOB72_28780</name>
</gene>
<dbReference type="InterPro" id="IPR003594">
    <property type="entry name" value="HATPase_dom"/>
</dbReference>
<dbReference type="Gene3D" id="1.10.287.130">
    <property type="match status" value="1"/>
</dbReference>
<dbReference type="PANTHER" id="PTHR43065:SF10">
    <property type="entry name" value="PEROXIDE STRESS-ACTIVATED HISTIDINE KINASE MAK3"/>
    <property type="match status" value="1"/>
</dbReference>
<dbReference type="PRINTS" id="PR00344">
    <property type="entry name" value="BCTRLSENSOR"/>
</dbReference>
<comment type="catalytic activity">
    <reaction evidence="1">
        <text>ATP + protein L-histidine = ADP + protein N-phospho-L-histidine.</text>
        <dbReference type="EC" id="2.7.13.3"/>
    </reaction>
</comment>
<keyword evidence="3" id="KW-0597">Phosphoprotein</keyword>
<dbReference type="OrthoDB" id="8872837at2"/>
<dbReference type="GO" id="GO:0000160">
    <property type="term" value="P:phosphorelay signal transduction system"/>
    <property type="evidence" value="ECO:0007669"/>
    <property type="project" value="UniProtKB-KW"/>
</dbReference>
<keyword evidence="8" id="KW-0902">Two-component regulatory system</keyword>
<dbReference type="InterPro" id="IPR036890">
    <property type="entry name" value="HATPase_C_sf"/>
</dbReference>
<dbReference type="Gene3D" id="3.30.565.10">
    <property type="entry name" value="Histidine kinase-like ATPase, C-terminal domain"/>
    <property type="match status" value="1"/>
</dbReference>
<reference evidence="10 11" key="1">
    <citation type="submission" date="2019-09" db="EMBL/GenBank/DDBJ databases">
        <title>FDA dAtabase for Regulatory Grade micrObial Sequences (FDA-ARGOS): Supporting development and validation of Infectious Disease Dx tests.</title>
        <authorList>
            <person name="Sciortino C."/>
            <person name="Tallon L."/>
            <person name="Sadzewicz L."/>
            <person name="Vavikolanu K."/>
            <person name="Mehta A."/>
            <person name="Aluvathingal J."/>
            <person name="Nadendla S."/>
            <person name="Nandy P."/>
            <person name="Geyer C."/>
            <person name="Yan Y."/>
            <person name="Sichtig H."/>
        </authorList>
    </citation>
    <scope>NUCLEOTIDE SEQUENCE [LARGE SCALE GENOMIC DNA]</scope>
    <source>
        <strain evidence="10 11">FDAARGOS_664</strain>
    </source>
</reference>
<dbReference type="Pfam" id="PF02518">
    <property type="entry name" value="HATPase_c"/>
    <property type="match status" value="1"/>
</dbReference>
<keyword evidence="6" id="KW-0418">Kinase</keyword>
<dbReference type="SUPFAM" id="SSF55874">
    <property type="entry name" value="ATPase domain of HSP90 chaperone/DNA topoisomerase II/histidine kinase"/>
    <property type="match status" value="1"/>
</dbReference>
<evidence type="ECO:0000256" key="5">
    <source>
        <dbReference type="ARBA" id="ARBA00022741"/>
    </source>
</evidence>
<evidence type="ECO:0000256" key="6">
    <source>
        <dbReference type="ARBA" id="ARBA00022777"/>
    </source>
</evidence>
<keyword evidence="5" id="KW-0547">Nucleotide-binding</keyword>
<dbReference type="EMBL" id="CP044067">
    <property type="protein sequence ID" value="QET05934.1"/>
    <property type="molecule type" value="Genomic_DNA"/>
</dbReference>
<evidence type="ECO:0000256" key="3">
    <source>
        <dbReference type="ARBA" id="ARBA00022553"/>
    </source>
</evidence>
<dbReference type="InterPro" id="IPR005467">
    <property type="entry name" value="His_kinase_dom"/>
</dbReference>
<proteinExistence type="predicted"/>
<dbReference type="InterPro" id="IPR004358">
    <property type="entry name" value="Sig_transdc_His_kin-like_C"/>
</dbReference>
<dbReference type="EC" id="2.7.13.3" evidence="2"/>
<dbReference type="PANTHER" id="PTHR43065">
    <property type="entry name" value="SENSOR HISTIDINE KINASE"/>
    <property type="match status" value="1"/>
</dbReference>
<dbReference type="AlphaFoldDB" id="A0A5P2HEA0"/>
<feature type="domain" description="Histidine kinase" evidence="9">
    <location>
        <begin position="35"/>
        <end position="252"/>
    </location>
</feature>